<accession>A0A290WYW1</accession>
<keyword evidence="2" id="KW-1185">Reference proteome</keyword>
<sequence>MAISIWPTTIMGWCSNCISRWSNRNAYRLTSLSAGPPHLLTIGLMFPVEQGQREADVKPAFTNLRENYSSVAAVDQAALFGEIGWEDLIGKDSFANTCAIRVSLALIKAGIALKGRMAIRRGPFKGALIEPGQAKLAHMLASPSMFGAPEKFARDAAMAGVGQRQGLVAFFRIPGYLGGAGGHIDILLPSVGVKACGSECYWDCGEVWFWPLG</sequence>
<protein>
    <recommendedName>
        <fullName evidence="3">Type VI secretion system (T6SS), amidase effector protein 4</fullName>
    </recommendedName>
</protein>
<dbReference type="Pfam" id="PF14113">
    <property type="entry name" value="Tae4"/>
    <property type="match status" value="1"/>
</dbReference>
<gene>
    <name evidence="1" type="ORF">CNX70_17720</name>
</gene>
<name>A0A290WYW1_9BURK</name>
<organism evidence="1 2">
    <name type="scientific">Janthinobacterium svalbardensis</name>
    <dbReference type="NCBI Taxonomy" id="368607"/>
    <lineage>
        <taxon>Bacteria</taxon>
        <taxon>Pseudomonadati</taxon>
        <taxon>Pseudomonadota</taxon>
        <taxon>Betaproteobacteria</taxon>
        <taxon>Burkholderiales</taxon>
        <taxon>Oxalobacteraceae</taxon>
        <taxon>Janthinobacterium</taxon>
    </lineage>
</organism>
<evidence type="ECO:0000313" key="1">
    <source>
        <dbReference type="EMBL" id="ATD61796.1"/>
    </source>
</evidence>
<dbReference type="KEGG" id="jsv:CNX70_17720"/>
<dbReference type="AlphaFoldDB" id="A0A290WYW1"/>
<dbReference type="Gene3D" id="3.90.1720.80">
    <property type="match status" value="1"/>
</dbReference>
<dbReference type="InterPro" id="IPR025562">
    <property type="entry name" value="Tae4"/>
</dbReference>
<reference evidence="1 2" key="1">
    <citation type="submission" date="2017-09" db="EMBL/GenBank/DDBJ databases">
        <title>Complete genome sequence of Janthinobacterium svalbardensis PAMC 27463.</title>
        <authorList>
            <person name="Cho Y.-J."/>
            <person name="Cho A."/>
            <person name="Kim O.-S."/>
            <person name="Lee J.-I."/>
        </authorList>
    </citation>
    <scope>NUCLEOTIDE SEQUENCE [LARGE SCALE GENOMIC DNA]</scope>
    <source>
        <strain evidence="1 2">PAMC 27463</strain>
    </source>
</reference>
<evidence type="ECO:0008006" key="3">
    <source>
        <dbReference type="Google" id="ProtNLM"/>
    </source>
</evidence>
<dbReference type="Gene3D" id="4.10.280.80">
    <property type="match status" value="1"/>
</dbReference>
<dbReference type="EMBL" id="CP023422">
    <property type="protein sequence ID" value="ATD61796.1"/>
    <property type="molecule type" value="Genomic_DNA"/>
</dbReference>
<dbReference type="Proteomes" id="UP000218437">
    <property type="component" value="Chromosome"/>
</dbReference>
<proteinExistence type="predicted"/>
<evidence type="ECO:0000313" key="2">
    <source>
        <dbReference type="Proteomes" id="UP000218437"/>
    </source>
</evidence>